<reference evidence="9 10" key="1">
    <citation type="submission" date="2023-10" db="EMBL/GenBank/DDBJ databases">
        <title>Genomes of two closely related lineages of the louse Polyplax serrata with different host specificities.</title>
        <authorList>
            <person name="Martinu J."/>
            <person name="Tarabai H."/>
            <person name="Stefka J."/>
            <person name="Hypsa V."/>
        </authorList>
    </citation>
    <scope>NUCLEOTIDE SEQUENCE [LARGE SCALE GENOMIC DNA]</scope>
    <source>
        <strain evidence="9">HR10_N</strain>
    </source>
</reference>
<accession>A0AAN8NZ21</accession>
<name>A0AAN8NZ21_POLSC</name>
<keyword evidence="5" id="KW-0802">TPR repeat</keyword>
<protein>
    <recommendedName>
        <fullName evidence="11">Tetratricopeptide repeat protein 25</fullName>
    </recommendedName>
</protein>
<feature type="region of interest" description="Disordered" evidence="8">
    <location>
        <begin position="312"/>
        <end position="361"/>
    </location>
</feature>
<feature type="compositionally biased region" description="Acidic residues" evidence="8">
    <location>
        <begin position="15"/>
        <end position="30"/>
    </location>
</feature>
<organism evidence="9 10">
    <name type="scientific">Polyplax serrata</name>
    <name type="common">Common mouse louse</name>
    <dbReference type="NCBI Taxonomy" id="468196"/>
    <lineage>
        <taxon>Eukaryota</taxon>
        <taxon>Metazoa</taxon>
        <taxon>Ecdysozoa</taxon>
        <taxon>Arthropoda</taxon>
        <taxon>Hexapoda</taxon>
        <taxon>Insecta</taxon>
        <taxon>Pterygota</taxon>
        <taxon>Neoptera</taxon>
        <taxon>Paraneoptera</taxon>
        <taxon>Psocodea</taxon>
        <taxon>Troctomorpha</taxon>
        <taxon>Phthiraptera</taxon>
        <taxon>Anoplura</taxon>
        <taxon>Polyplacidae</taxon>
        <taxon>Polyplax</taxon>
    </lineage>
</organism>
<evidence type="ECO:0008006" key="11">
    <source>
        <dbReference type="Google" id="ProtNLM"/>
    </source>
</evidence>
<dbReference type="SUPFAM" id="SSF48452">
    <property type="entry name" value="TPR-like"/>
    <property type="match status" value="1"/>
</dbReference>
<keyword evidence="4" id="KW-0677">Repeat</keyword>
<dbReference type="GO" id="GO:0005929">
    <property type="term" value="C:cilium"/>
    <property type="evidence" value="ECO:0007669"/>
    <property type="project" value="UniProtKB-SubCell"/>
</dbReference>
<dbReference type="EMBL" id="JAWJWE010000038">
    <property type="protein sequence ID" value="KAK6623046.1"/>
    <property type="molecule type" value="Genomic_DNA"/>
</dbReference>
<sequence>MTENEGTEKKQTSEETNEQENEEKEDEEKSGDEATGIQEVGIPKKLKKKKGRKKKHGAEKGTEKKKKTEAKPQSPKTISSKSTFAQIAKELKARKQAQLAYAIAMAKRRKKNRVLRDEEIYTDKDRAAAVNMGTSDIKQSLKMKKKLDKNFDCQIPDEGDPATLLALGSNELRSGDLKIALNFINKVDGPTHWMETQLGALELNPDDKNGLVARSKCYLSLGDPQLALKDAETALLGDKTFVRAIYQKAEALYHLGDFEHSLMYYHRGHRLRPELETFRLGVQKAQEAIENTIGNTSGVKSRGLNKKLSSACSSAKVDSNRNEKTFSDRSNEGPDTKRSQSSFSSENKTSRRSKSAAPLAKSSSTRFFGELGVDRQYLENLLNHPDLICSNQEAANLIKAKAEEGIMFLKSRQEFWKQQRPSASMANKGKEERHHKA</sequence>
<comment type="subcellular location">
    <subcellularLocation>
        <location evidence="1">Cell projection</location>
        <location evidence="1">Cilium</location>
    </subcellularLocation>
    <subcellularLocation>
        <location evidence="2">Cytoplasm</location>
        <location evidence="2">Cytoskeleton</location>
    </subcellularLocation>
</comment>
<keyword evidence="7" id="KW-0966">Cell projection</keyword>
<evidence type="ECO:0000256" key="1">
    <source>
        <dbReference type="ARBA" id="ARBA00004138"/>
    </source>
</evidence>
<feature type="compositionally biased region" description="Basic residues" evidence="8">
    <location>
        <begin position="44"/>
        <end position="68"/>
    </location>
</feature>
<evidence type="ECO:0000256" key="6">
    <source>
        <dbReference type="ARBA" id="ARBA00023212"/>
    </source>
</evidence>
<evidence type="ECO:0000256" key="4">
    <source>
        <dbReference type="ARBA" id="ARBA00022737"/>
    </source>
</evidence>
<dbReference type="GO" id="GO:0005737">
    <property type="term" value="C:cytoplasm"/>
    <property type="evidence" value="ECO:0007669"/>
    <property type="project" value="TreeGrafter"/>
</dbReference>
<dbReference type="InterPro" id="IPR011990">
    <property type="entry name" value="TPR-like_helical_dom_sf"/>
</dbReference>
<dbReference type="GO" id="GO:0005856">
    <property type="term" value="C:cytoskeleton"/>
    <property type="evidence" value="ECO:0007669"/>
    <property type="project" value="UniProtKB-SubCell"/>
</dbReference>
<evidence type="ECO:0000256" key="3">
    <source>
        <dbReference type="ARBA" id="ARBA00022490"/>
    </source>
</evidence>
<feature type="compositionally biased region" description="Basic and acidic residues" evidence="8">
    <location>
        <begin position="318"/>
        <end position="338"/>
    </location>
</feature>
<evidence type="ECO:0000313" key="9">
    <source>
        <dbReference type="EMBL" id="KAK6623046.1"/>
    </source>
</evidence>
<dbReference type="AlphaFoldDB" id="A0AAN8NZ21"/>
<dbReference type="InterPro" id="IPR040111">
    <property type="entry name" value="ODAD4"/>
</dbReference>
<proteinExistence type="predicted"/>
<evidence type="ECO:0000256" key="7">
    <source>
        <dbReference type="ARBA" id="ARBA00023273"/>
    </source>
</evidence>
<keyword evidence="6" id="KW-0206">Cytoskeleton</keyword>
<evidence type="ECO:0000256" key="2">
    <source>
        <dbReference type="ARBA" id="ARBA00004245"/>
    </source>
</evidence>
<feature type="region of interest" description="Disordered" evidence="8">
    <location>
        <begin position="1"/>
        <end position="82"/>
    </location>
</feature>
<gene>
    <name evidence="9" type="ORF">RUM43_008898</name>
</gene>
<evidence type="ECO:0000256" key="5">
    <source>
        <dbReference type="ARBA" id="ARBA00022803"/>
    </source>
</evidence>
<dbReference type="PANTHER" id="PTHR23040:SF1">
    <property type="entry name" value="OUTER DYNEIN ARM-DOCKING COMPLEX SUBUNIT 4"/>
    <property type="match status" value="1"/>
</dbReference>
<evidence type="ECO:0000313" key="10">
    <source>
        <dbReference type="Proteomes" id="UP001372834"/>
    </source>
</evidence>
<keyword evidence="3" id="KW-0963">Cytoplasm</keyword>
<dbReference type="Gene3D" id="1.25.40.10">
    <property type="entry name" value="Tetratricopeptide repeat domain"/>
    <property type="match status" value="1"/>
</dbReference>
<feature type="compositionally biased region" description="Basic and acidic residues" evidence="8">
    <location>
        <begin position="428"/>
        <end position="437"/>
    </location>
</feature>
<comment type="caution">
    <text evidence="9">The sequence shown here is derived from an EMBL/GenBank/DDBJ whole genome shotgun (WGS) entry which is preliminary data.</text>
</comment>
<dbReference type="PANTHER" id="PTHR23040">
    <property type="match status" value="1"/>
</dbReference>
<dbReference type="Proteomes" id="UP001372834">
    <property type="component" value="Unassembled WGS sequence"/>
</dbReference>
<evidence type="ECO:0000256" key="8">
    <source>
        <dbReference type="SAM" id="MobiDB-lite"/>
    </source>
</evidence>
<feature type="region of interest" description="Disordered" evidence="8">
    <location>
        <begin position="417"/>
        <end position="437"/>
    </location>
</feature>
<feature type="compositionally biased region" description="Basic and acidic residues" evidence="8">
    <location>
        <begin position="1"/>
        <end position="13"/>
    </location>
</feature>